<name>A0A401RUG2_CHIPU</name>
<evidence type="ECO:0000313" key="2">
    <source>
        <dbReference type="Proteomes" id="UP000287033"/>
    </source>
</evidence>
<evidence type="ECO:0000313" key="1">
    <source>
        <dbReference type="EMBL" id="GCC21794.1"/>
    </source>
</evidence>
<dbReference type="SUPFAM" id="SSF56854">
    <property type="entry name" value="Bcl-2 inhibitors of programmed cell death"/>
    <property type="match status" value="1"/>
</dbReference>
<dbReference type="OrthoDB" id="9950208at2759"/>
<keyword evidence="2" id="KW-1185">Reference proteome</keyword>
<gene>
    <name evidence="1" type="ORF">chiPu_0020269</name>
</gene>
<dbReference type="GO" id="GO:0042981">
    <property type="term" value="P:regulation of apoptotic process"/>
    <property type="evidence" value="ECO:0007669"/>
    <property type="project" value="InterPro"/>
</dbReference>
<comment type="caution">
    <text evidence="1">The sequence shown here is derived from an EMBL/GenBank/DDBJ whole genome shotgun (WGS) entry which is preliminary data.</text>
</comment>
<reference evidence="1 2" key="1">
    <citation type="journal article" date="2018" name="Nat. Ecol. Evol.">
        <title>Shark genomes provide insights into elasmobranch evolution and the origin of vertebrates.</title>
        <authorList>
            <person name="Hara Y"/>
            <person name="Yamaguchi K"/>
            <person name="Onimaru K"/>
            <person name="Kadota M"/>
            <person name="Koyanagi M"/>
            <person name="Keeley SD"/>
            <person name="Tatsumi K"/>
            <person name="Tanaka K"/>
            <person name="Motone F"/>
            <person name="Kageyama Y"/>
            <person name="Nozu R"/>
            <person name="Adachi N"/>
            <person name="Nishimura O"/>
            <person name="Nakagawa R"/>
            <person name="Tanegashima C"/>
            <person name="Kiyatake I"/>
            <person name="Matsumoto R"/>
            <person name="Murakumo K"/>
            <person name="Nishida K"/>
            <person name="Terakita A"/>
            <person name="Kuratani S"/>
            <person name="Sato K"/>
            <person name="Hyodo S Kuraku.S."/>
        </authorList>
    </citation>
    <scope>NUCLEOTIDE SEQUENCE [LARGE SCALE GENOMIC DNA]</scope>
</reference>
<organism evidence="1 2">
    <name type="scientific">Chiloscyllium punctatum</name>
    <name type="common">Brownbanded bambooshark</name>
    <name type="synonym">Hemiscyllium punctatum</name>
    <dbReference type="NCBI Taxonomy" id="137246"/>
    <lineage>
        <taxon>Eukaryota</taxon>
        <taxon>Metazoa</taxon>
        <taxon>Chordata</taxon>
        <taxon>Craniata</taxon>
        <taxon>Vertebrata</taxon>
        <taxon>Chondrichthyes</taxon>
        <taxon>Elasmobranchii</taxon>
        <taxon>Galeomorphii</taxon>
        <taxon>Galeoidea</taxon>
        <taxon>Orectolobiformes</taxon>
        <taxon>Hemiscylliidae</taxon>
        <taxon>Chiloscyllium</taxon>
    </lineage>
</organism>
<dbReference type="EMBL" id="BEZZ01002476">
    <property type="protein sequence ID" value="GCC21794.1"/>
    <property type="molecule type" value="Genomic_DNA"/>
</dbReference>
<dbReference type="InterPro" id="IPR036834">
    <property type="entry name" value="Bcl-2-like_sf"/>
</dbReference>
<protein>
    <recommendedName>
        <fullName evidence="3">Apoptosis regulator Bcl-2 family BH4 domain-containing protein</fullName>
    </recommendedName>
</protein>
<proteinExistence type="predicted"/>
<dbReference type="AlphaFoldDB" id="A0A401RUG2"/>
<evidence type="ECO:0008006" key="3">
    <source>
        <dbReference type="Google" id="ProtNLM"/>
    </source>
</evidence>
<dbReference type="Proteomes" id="UP000287033">
    <property type="component" value="Unassembled WGS sequence"/>
</dbReference>
<accession>A0A401RUG2</accession>
<sequence>MVNKLYSNPEMQKYQQLGLEMNLLRITVALGLGIVKEAPGLLPAIKNAMVNYINSKLLYWVQGTGGWENACAQ</sequence>